<dbReference type="EMBL" id="CAJVPT010040390">
    <property type="protein sequence ID" value="CAG8725339.1"/>
    <property type="molecule type" value="Genomic_DNA"/>
</dbReference>
<comment type="caution">
    <text evidence="1">The sequence shown here is derived from an EMBL/GenBank/DDBJ whole genome shotgun (WGS) entry which is preliminary data.</text>
</comment>
<gene>
    <name evidence="1" type="ORF">ACOLOM_LOCUS11338</name>
</gene>
<name>A0ACA9PY64_9GLOM</name>
<reference evidence="1" key="1">
    <citation type="submission" date="2021-06" db="EMBL/GenBank/DDBJ databases">
        <authorList>
            <person name="Kallberg Y."/>
            <person name="Tangrot J."/>
            <person name="Rosling A."/>
        </authorList>
    </citation>
    <scope>NUCLEOTIDE SEQUENCE</scope>
    <source>
        <strain evidence="1">CL356</strain>
    </source>
</reference>
<feature type="non-terminal residue" evidence="1">
    <location>
        <position position="184"/>
    </location>
</feature>
<evidence type="ECO:0000313" key="1">
    <source>
        <dbReference type="EMBL" id="CAG8725339.1"/>
    </source>
</evidence>
<evidence type="ECO:0000313" key="2">
    <source>
        <dbReference type="Proteomes" id="UP000789525"/>
    </source>
</evidence>
<proteinExistence type="predicted"/>
<organism evidence="1 2">
    <name type="scientific">Acaulospora colombiana</name>
    <dbReference type="NCBI Taxonomy" id="27376"/>
    <lineage>
        <taxon>Eukaryota</taxon>
        <taxon>Fungi</taxon>
        <taxon>Fungi incertae sedis</taxon>
        <taxon>Mucoromycota</taxon>
        <taxon>Glomeromycotina</taxon>
        <taxon>Glomeromycetes</taxon>
        <taxon>Diversisporales</taxon>
        <taxon>Acaulosporaceae</taxon>
        <taxon>Acaulospora</taxon>
    </lineage>
</organism>
<dbReference type="Proteomes" id="UP000789525">
    <property type="component" value="Unassembled WGS sequence"/>
</dbReference>
<sequence length="184" mass="21852">MKERKLPIWNGEFGPVYARKQYDGETWEEVNRSRYQLLQDQLAIYDEEKISWSIWLYKDIGFQGMVHVGLETPYMKLFEKFHHKKYTLAVDSWGASMTGVKHVYSVLEDFIAQAVPEESDRRLYPYPVWQFSDRVAKISRNILLAEYLIKEWAEHFRGLDEAQLDELAASFKFENCAQREGLNR</sequence>
<accession>A0ACA9PY64</accession>
<protein>
    <submittedName>
        <fullName evidence="1">10915_t:CDS:1</fullName>
    </submittedName>
</protein>
<keyword evidence="2" id="KW-1185">Reference proteome</keyword>